<evidence type="ECO:0000256" key="1">
    <source>
        <dbReference type="ARBA" id="ARBA00022485"/>
    </source>
</evidence>
<dbReference type="InterPro" id="IPR017896">
    <property type="entry name" value="4Fe4S_Fe-S-bd"/>
</dbReference>
<evidence type="ECO:0000313" key="9">
    <source>
        <dbReference type="Proteomes" id="UP001301350"/>
    </source>
</evidence>
<keyword evidence="1" id="KW-0411">Iron-sulfur</keyword>
<keyword evidence="3" id="KW-0819">tRNA processing</keyword>
<feature type="compositionally biased region" description="Low complexity" evidence="6">
    <location>
        <begin position="26"/>
        <end position="44"/>
    </location>
</feature>
<keyword evidence="5" id="KW-0560">Oxidoreductase</keyword>
<gene>
    <name evidence="8" type="ORF">CDCA_CDCA09G2618</name>
</gene>
<dbReference type="GO" id="GO:0051539">
    <property type="term" value="F:4 iron, 4 sulfur cluster binding"/>
    <property type="evidence" value="ECO:0007669"/>
    <property type="project" value="UniProtKB-KW"/>
</dbReference>
<keyword evidence="1" id="KW-0004">4Fe-4S</keyword>
<dbReference type="Proteomes" id="UP001301350">
    <property type="component" value="Unassembled WGS sequence"/>
</dbReference>
<dbReference type="AlphaFoldDB" id="A0AAV9IWC6"/>
<dbReference type="GO" id="GO:0052693">
    <property type="term" value="F:epoxyqueuosine reductase activity"/>
    <property type="evidence" value="ECO:0007669"/>
    <property type="project" value="TreeGrafter"/>
</dbReference>
<keyword evidence="2" id="KW-0963">Cytoplasm</keyword>
<dbReference type="Pfam" id="PF08331">
    <property type="entry name" value="QueG_DUF1730"/>
    <property type="match status" value="1"/>
</dbReference>
<evidence type="ECO:0000256" key="4">
    <source>
        <dbReference type="ARBA" id="ARBA00022785"/>
    </source>
</evidence>
<comment type="caution">
    <text evidence="8">The sequence shown here is derived from an EMBL/GenBank/DDBJ whole genome shotgun (WGS) entry which is preliminary data.</text>
</comment>
<protein>
    <recommendedName>
        <fullName evidence="7">4Fe-4S ferredoxin-type domain-containing protein</fullName>
    </recommendedName>
</protein>
<dbReference type="NCBIfam" id="TIGR00276">
    <property type="entry name" value="tRNA epoxyqueuosine(34) reductase QueG"/>
    <property type="match status" value="1"/>
</dbReference>
<evidence type="ECO:0000256" key="2">
    <source>
        <dbReference type="ARBA" id="ARBA00022490"/>
    </source>
</evidence>
<proteinExistence type="predicted"/>
<accession>A0AAV9IWC6</accession>
<dbReference type="Gene3D" id="3.30.70.20">
    <property type="match status" value="1"/>
</dbReference>
<organism evidence="8 9">
    <name type="scientific">Cyanidium caldarium</name>
    <name type="common">Red alga</name>
    <dbReference type="NCBI Taxonomy" id="2771"/>
    <lineage>
        <taxon>Eukaryota</taxon>
        <taxon>Rhodophyta</taxon>
        <taxon>Bangiophyceae</taxon>
        <taxon>Cyanidiales</taxon>
        <taxon>Cyanidiaceae</taxon>
        <taxon>Cyanidium</taxon>
    </lineage>
</organism>
<keyword evidence="1" id="KW-0479">Metal-binding</keyword>
<dbReference type="PANTHER" id="PTHR30002:SF4">
    <property type="entry name" value="EPOXYQUEUOSINE REDUCTASE"/>
    <property type="match status" value="1"/>
</dbReference>
<dbReference type="PANTHER" id="PTHR30002">
    <property type="entry name" value="EPOXYQUEUOSINE REDUCTASE"/>
    <property type="match status" value="1"/>
</dbReference>
<dbReference type="SUPFAM" id="SSF54862">
    <property type="entry name" value="4Fe-4S ferredoxins"/>
    <property type="match status" value="1"/>
</dbReference>
<sequence length="446" mass="49265">MNALYQRVCSRAWPLGAPLPRLTRFSSASSDAAEPAPTTAVATDRPPRRTRRPRNMTPQRDILQDVEYRHLVQRLLPDQVRDLGLGPTAVLSLPDGAARPSPTARQAYLQWLEREFHGTMGYMARPDRIERRLQYDRVLPGVRSILVTTLFYWPGRSGFPSPIGAVPADRGTVSCYAWGRDYHAILERKLHQLAEWLHGRVGGQGRYYVDTGAVLERDLGWRAGLGFVGKNSMLIHPRLGSGFFLGEILSTLPLPDSMPDTAGKGGCGTCRKCIRACPTGAIVADRVVDARKCISYLTIELKGTIPAALRRPMGSLIYGCDICQRVCPWNAFDWPVGVSHGRSPLFGAVDREQVAEPDLLHIVQMDEAAFRAAYAGTAVERIGCERLRRNAAVALGNQGSAERALPVLRRLVADPRQSALVREHAQWAVGELEWRHGRGGQEANVS</sequence>
<dbReference type="InterPro" id="IPR011989">
    <property type="entry name" value="ARM-like"/>
</dbReference>
<dbReference type="InterPro" id="IPR017900">
    <property type="entry name" value="4Fe4S_Fe_S_CS"/>
</dbReference>
<dbReference type="PROSITE" id="PS51379">
    <property type="entry name" value="4FE4S_FER_2"/>
    <property type="match status" value="1"/>
</dbReference>
<feature type="domain" description="4Fe-4S ferredoxin-type" evidence="7">
    <location>
        <begin position="255"/>
        <end position="287"/>
    </location>
</feature>
<name>A0AAV9IWC6_CYACA</name>
<evidence type="ECO:0000313" key="8">
    <source>
        <dbReference type="EMBL" id="KAK4536593.1"/>
    </source>
</evidence>
<keyword evidence="9" id="KW-1185">Reference proteome</keyword>
<dbReference type="GO" id="GO:0008616">
    <property type="term" value="P:tRNA queuosine(34) biosynthetic process"/>
    <property type="evidence" value="ECO:0007669"/>
    <property type="project" value="UniProtKB-KW"/>
</dbReference>
<evidence type="ECO:0000256" key="3">
    <source>
        <dbReference type="ARBA" id="ARBA00022694"/>
    </source>
</evidence>
<dbReference type="InterPro" id="IPR013542">
    <property type="entry name" value="QueG_DUF1730"/>
</dbReference>
<dbReference type="PROSITE" id="PS00198">
    <property type="entry name" value="4FE4S_FER_1"/>
    <property type="match status" value="1"/>
</dbReference>
<keyword evidence="4" id="KW-0671">Queuosine biosynthesis</keyword>
<evidence type="ECO:0000259" key="7">
    <source>
        <dbReference type="PROSITE" id="PS51379"/>
    </source>
</evidence>
<dbReference type="InterPro" id="IPR004453">
    <property type="entry name" value="QueG"/>
</dbReference>
<dbReference type="Pfam" id="PF13484">
    <property type="entry name" value="Fer4_16"/>
    <property type="match status" value="1"/>
</dbReference>
<dbReference type="Gene3D" id="1.25.10.10">
    <property type="entry name" value="Leucine-rich Repeat Variant"/>
    <property type="match status" value="1"/>
</dbReference>
<evidence type="ECO:0000256" key="5">
    <source>
        <dbReference type="ARBA" id="ARBA00023002"/>
    </source>
</evidence>
<dbReference type="EMBL" id="JANCYW010000009">
    <property type="protein sequence ID" value="KAK4536593.1"/>
    <property type="molecule type" value="Genomic_DNA"/>
</dbReference>
<evidence type="ECO:0000256" key="6">
    <source>
        <dbReference type="SAM" id="MobiDB-lite"/>
    </source>
</evidence>
<reference evidence="8 9" key="1">
    <citation type="submission" date="2022-07" db="EMBL/GenBank/DDBJ databases">
        <title>Genome-wide signatures of adaptation to extreme environments.</title>
        <authorList>
            <person name="Cho C.H."/>
            <person name="Yoon H.S."/>
        </authorList>
    </citation>
    <scope>NUCLEOTIDE SEQUENCE [LARGE SCALE GENOMIC DNA]</scope>
    <source>
        <strain evidence="8 9">DBV 063 E5</strain>
    </source>
</reference>
<keyword evidence="1" id="KW-0408">Iron</keyword>
<feature type="region of interest" description="Disordered" evidence="6">
    <location>
        <begin position="26"/>
        <end position="57"/>
    </location>
</feature>